<comment type="subunit">
    <text evidence="5">Component of the ASTRA chromatin remodeling machinery complex.</text>
</comment>
<keyword evidence="2" id="KW-0677">Repeat</keyword>
<dbReference type="SUPFAM" id="SSF50978">
    <property type="entry name" value="WD40 repeat-like"/>
    <property type="match status" value="1"/>
</dbReference>
<evidence type="ECO:0000256" key="6">
    <source>
        <dbReference type="ARBA" id="ARBA00040563"/>
    </source>
</evidence>
<dbReference type="OrthoDB" id="7668193at2759"/>
<evidence type="ECO:0000256" key="5">
    <source>
        <dbReference type="ARBA" id="ARBA00038749"/>
    </source>
</evidence>
<organism evidence="8 9">
    <name type="scientific">Verruconis gallopava</name>
    <dbReference type="NCBI Taxonomy" id="253628"/>
    <lineage>
        <taxon>Eukaryota</taxon>
        <taxon>Fungi</taxon>
        <taxon>Dikarya</taxon>
        <taxon>Ascomycota</taxon>
        <taxon>Pezizomycotina</taxon>
        <taxon>Dothideomycetes</taxon>
        <taxon>Pleosporomycetidae</taxon>
        <taxon>Venturiales</taxon>
        <taxon>Sympoventuriaceae</taxon>
        <taxon>Verruconis</taxon>
    </lineage>
</organism>
<dbReference type="InterPro" id="IPR020472">
    <property type="entry name" value="WD40_PAC1"/>
</dbReference>
<keyword evidence="9" id="KW-1185">Reference proteome</keyword>
<dbReference type="PROSITE" id="PS00678">
    <property type="entry name" value="WD_REPEATS_1"/>
    <property type="match status" value="2"/>
</dbReference>
<dbReference type="HOGENOM" id="CLU_041940_0_1_1"/>
<evidence type="ECO:0000256" key="7">
    <source>
        <dbReference type="PROSITE-ProRule" id="PRU00221"/>
    </source>
</evidence>
<dbReference type="AlphaFoldDB" id="A0A0D1XHV6"/>
<dbReference type="Pfam" id="PF00400">
    <property type="entry name" value="WD40"/>
    <property type="match status" value="3"/>
</dbReference>
<sequence>MTGMYEQVLPSVANDEATSLHSHIVYPVLSVWRESRPQKPPYAFRCFAVKNGLLYSMTAQRQIQQSQLPPAQPAYILRGHKAQIHALQFLRGNSRLLSGDADGIIIIWDVSIKRPKAVWKGHAGAILGFAVWSDDQIISHGRDGKLNVWQIRENDENYLSRELPVEENTEGDWKQPWLLHSLQVHTLNFCAFSMCRTQTGDGILVATPAANEGCTVIHELPSEQAKYLLPPAETGKTGMVMALRILFFEDRLHVVTGYESGLTSVQRLKAGADHDWETTSICKPHTQPILSLDVLPNSGVYFTSGADAIIASVSLRATNERKPLKVNNTKHSGQQGLSVRSDGKIFATAGWDWRIRVYSAKTLKEVAVLKWHKEGCYSIAFAQLEDVDGSMVTVSEPARLERDDEIKDDHENRAEQSLTATFSGQNIITVRQRREDLSRKTHWLAAGSKDGKISLWDIY</sequence>
<proteinExistence type="inferred from homology"/>
<accession>A0A0D1XHV6</accession>
<dbReference type="RefSeq" id="XP_016211705.1">
    <property type="nucleotide sequence ID" value="XM_016360366.1"/>
</dbReference>
<dbReference type="VEuPathDB" id="FungiDB:PV09_06687"/>
<name>A0A0D1XHV6_9PEZI</name>
<dbReference type="Gene3D" id="2.130.10.10">
    <property type="entry name" value="YVTN repeat-like/Quinoprotein amine dehydrogenase"/>
    <property type="match status" value="2"/>
</dbReference>
<comment type="similarity">
    <text evidence="4">Belongs to the WD repeat ASA1 family.</text>
</comment>
<keyword evidence="1 7" id="KW-0853">WD repeat</keyword>
<evidence type="ECO:0000313" key="8">
    <source>
        <dbReference type="EMBL" id="KIW01836.1"/>
    </source>
</evidence>
<dbReference type="GeneID" id="27314660"/>
<dbReference type="PANTHER" id="PTHR19854:SF1">
    <property type="entry name" value="GUANINE NUCLEOTIDE-BINDING PROTEIN SUBUNIT BETA-LIKE PROTEIN 1"/>
    <property type="match status" value="1"/>
</dbReference>
<gene>
    <name evidence="8" type="ORF">PV09_06687</name>
</gene>
<dbReference type="PANTHER" id="PTHR19854">
    <property type="entry name" value="TRANSDUCIN BETA-LIKE 3"/>
    <property type="match status" value="1"/>
</dbReference>
<evidence type="ECO:0000256" key="2">
    <source>
        <dbReference type="ARBA" id="ARBA00022737"/>
    </source>
</evidence>
<dbReference type="EMBL" id="KN847552">
    <property type="protein sequence ID" value="KIW01836.1"/>
    <property type="molecule type" value="Genomic_DNA"/>
</dbReference>
<feature type="repeat" description="WD" evidence="7">
    <location>
        <begin position="77"/>
        <end position="111"/>
    </location>
</feature>
<dbReference type="InterPro" id="IPR019775">
    <property type="entry name" value="WD40_repeat_CS"/>
</dbReference>
<dbReference type="PRINTS" id="PR00320">
    <property type="entry name" value="GPROTEINBRPT"/>
</dbReference>
<dbReference type="Proteomes" id="UP000053259">
    <property type="component" value="Unassembled WGS sequence"/>
</dbReference>
<dbReference type="InterPro" id="IPR015943">
    <property type="entry name" value="WD40/YVTN_repeat-like_dom_sf"/>
</dbReference>
<dbReference type="STRING" id="253628.A0A0D1XHV6"/>
<dbReference type="SMART" id="SM00320">
    <property type="entry name" value="WD40"/>
    <property type="match status" value="5"/>
</dbReference>
<protein>
    <recommendedName>
        <fullName evidence="6">ASTRA-associated protein 1</fullName>
    </recommendedName>
</protein>
<evidence type="ECO:0000256" key="4">
    <source>
        <dbReference type="ARBA" id="ARBA00037931"/>
    </source>
</evidence>
<dbReference type="PROSITE" id="PS50294">
    <property type="entry name" value="WD_REPEATS_REGION"/>
    <property type="match status" value="1"/>
</dbReference>
<evidence type="ECO:0000256" key="1">
    <source>
        <dbReference type="ARBA" id="ARBA00022574"/>
    </source>
</evidence>
<dbReference type="PROSITE" id="PS50082">
    <property type="entry name" value="WD_REPEATS_2"/>
    <property type="match status" value="2"/>
</dbReference>
<dbReference type="InterPro" id="IPR036322">
    <property type="entry name" value="WD40_repeat_dom_sf"/>
</dbReference>
<dbReference type="InterPro" id="IPR001680">
    <property type="entry name" value="WD40_rpt"/>
</dbReference>
<comment type="function">
    <text evidence="3">Component of the ASTRA complex involved in chromatin remodeling.</text>
</comment>
<dbReference type="InParanoid" id="A0A0D1XHV6"/>
<feature type="repeat" description="WD" evidence="7">
    <location>
        <begin position="444"/>
        <end position="459"/>
    </location>
</feature>
<evidence type="ECO:0000313" key="9">
    <source>
        <dbReference type="Proteomes" id="UP000053259"/>
    </source>
</evidence>
<evidence type="ECO:0000256" key="3">
    <source>
        <dbReference type="ARBA" id="ARBA00037338"/>
    </source>
</evidence>
<reference evidence="8 9" key="1">
    <citation type="submission" date="2015-01" db="EMBL/GenBank/DDBJ databases">
        <title>The Genome Sequence of Ochroconis gallopava CBS43764.</title>
        <authorList>
            <consortium name="The Broad Institute Genomics Platform"/>
            <person name="Cuomo C."/>
            <person name="de Hoog S."/>
            <person name="Gorbushina A."/>
            <person name="Stielow B."/>
            <person name="Teixiera M."/>
            <person name="Abouelleil A."/>
            <person name="Chapman S.B."/>
            <person name="Priest M."/>
            <person name="Young S.K."/>
            <person name="Wortman J."/>
            <person name="Nusbaum C."/>
            <person name="Birren B."/>
        </authorList>
    </citation>
    <scope>NUCLEOTIDE SEQUENCE [LARGE SCALE GENOMIC DNA]</scope>
    <source>
        <strain evidence="8 9">CBS 43764</strain>
    </source>
</reference>